<dbReference type="Proteomes" id="UP000274850">
    <property type="component" value="Segment"/>
</dbReference>
<feature type="region of interest" description="Disordered" evidence="1">
    <location>
        <begin position="1"/>
        <end position="20"/>
    </location>
</feature>
<accession>A0A285PXK1</accession>
<gene>
    <name evidence="2" type="ORF">BQ9231_00478</name>
</gene>
<evidence type="ECO:0000313" key="3">
    <source>
        <dbReference type="Proteomes" id="UP000274850"/>
    </source>
</evidence>
<evidence type="ECO:0000256" key="1">
    <source>
        <dbReference type="SAM" id="MobiDB-lite"/>
    </source>
</evidence>
<name>A0A285PXK1_9VIRU</name>
<proteinExistence type="predicted"/>
<organism evidence="2">
    <name type="scientific">Cedratvirus lausannensis</name>
    <dbReference type="NCBI Taxonomy" id="2023205"/>
    <lineage>
        <taxon>Viruses</taxon>
        <taxon>Pithoviruses</taxon>
        <taxon>Orthocedratvirinae</taxon>
        <taxon>Alphacedratvirus</taxon>
        <taxon>Alphacedratvirus francolausannense</taxon>
    </lineage>
</organism>
<sequence>MQSEDMSKDDHGMFVSDKHGMSKDDHGMFVSDKHGMSKDDHGMFVSDKHGMSGDKPIFIFDLDDTLVFYNKKGAKVPREVSRYFSACFAILT</sequence>
<evidence type="ECO:0000313" key="2">
    <source>
        <dbReference type="EMBL" id="SOB74361.1"/>
    </source>
</evidence>
<protein>
    <submittedName>
        <fullName evidence="2">Uncharacterized protein</fullName>
    </submittedName>
</protein>
<dbReference type="EMBL" id="LT907979">
    <property type="protein sequence ID" value="SOB74361.1"/>
    <property type="molecule type" value="Genomic_DNA"/>
</dbReference>
<reference evidence="2" key="1">
    <citation type="submission" date="2017-08" db="EMBL/GenBank/DDBJ databases">
        <authorList>
            <person name="de Groot N.N."/>
        </authorList>
    </citation>
    <scope>NUCLEOTIDE SEQUENCE</scope>
</reference>
<keyword evidence="3" id="KW-1185">Reference proteome</keyword>